<dbReference type="PANTHER" id="PTHR48080:SF2">
    <property type="entry name" value="D-GALACTONATE DEHYDRATASE"/>
    <property type="match status" value="1"/>
</dbReference>
<dbReference type="Pfam" id="PF02746">
    <property type="entry name" value="MR_MLE_N"/>
    <property type="match status" value="1"/>
</dbReference>
<dbReference type="SMART" id="SM00922">
    <property type="entry name" value="MR_MLE"/>
    <property type="match status" value="1"/>
</dbReference>
<dbReference type="SUPFAM" id="SSF51604">
    <property type="entry name" value="Enolase C-terminal domain-like"/>
    <property type="match status" value="1"/>
</dbReference>
<dbReference type="InterPro" id="IPR029065">
    <property type="entry name" value="Enolase_C-like"/>
</dbReference>
<dbReference type="PANTHER" id="PTHR48080">
    <property type="entry name" value="D-GALACTONATE DEHYDRATASE-RELATED"/>
    <property type="match status" value="1"/>
</dbReference>
<dbReference type="Gene3D" id="3.20.20.120">
    <property type="entry name" value="Enolase-like C-terminal domain"/>
    <property type="match status" value="1"/>
</dbReference>
<dbReference type="Pfam" id="PF13378">
    <property type="entry name" value="MR_MLE_C"/>
    <property type="match status" value="1"/>
</dbReference>
<evidence type="ECO:0000313" key="3">
    <source>
        <dbReference type="EMBL" id="CAA9584506.1"/>
    </source>
</evidence>
<dbReference type="InterPro" id="IPR036849">
    <property type="entry name" value="Enolase-like_C_sf"/>
</dbReference>
<dbReference type="EMBL" id="CADCWM010000915">
    <property type="protein sequence ID" value="CAA9584506.1"/>
    <property type="molecule type" value="Genomic_DNA"/>
</dbReference>
<dbReference type="InterPro" id="IPR013342">
    <property type="entry name" value="Mandelate_racemase_C"/>
</dbReference>
<dbReference type="EC" id="4.2.1.39" evidence="3"/>
<dbReference type="InterPro" id="IPR013341">
    <property type="entry name" value="Mandelate_racemase_N_dom"/>
</dbReference>
<dbReference type="GO" id="GO:0047929">
    <property type="term" value="F:gluconate dehydratase activity"/>
    <property type="evidence" value="ECO:0007669"/>
    <property type="project" value="UniProtKB-EC"/>
</dbReference>
<evidence type="ECO:0000256" key="1">
    <source>
        <dbReference type="ARBA" id="ARBA00023239"/>
    </source>
</evidence>
<proteinExistence type="predicted"/>
<reference evidence="3" key="1">
    <citation type="submission" date="2020-02" db="EMBL/GenBank/DDBJ databases">
        <authorList>
            <person name="Meier V. D."/>
        </authorList>
    </citation>
    <scope>NUCLEOTIDE SEQUENCE</scope>
    <source>
        <strain evidence="3">AVDCRST_MAG88</strain>
    </source>
</reference>
<evidence type="ECO:0000259" key="2">
    <source>
        <dbReference type="SMART" id="SM00922"/>
    </source>
</evidence>
<keyword evidence="1 3" id="KW-0456">Lyase</keyword>
<organism evidence="3">
    <name type="scientific">uncultured Thermomicrobiales bacterium</name>
    <dbReference type="NCBI Taxonomy" id="1645740"/>
    <lineage>
        <taxon>Bacteria</taxon>
        <taxon>Pseudomonadati</taxon>
        <taxon>Thermomicrobiota</taxon>
        <taxon>Thermomicrobia</taxon>
        <taxon>Thermomicrobiales</taxon>
        <taxon>environmental samples</taxon>
    </lineage>
</organism>
<feature type="domain" description="Mandelate racemase/muconate lactonizing enzyme C-terminal" evidence="2">
    <location>
        <begin position="144"/>
        <end position="261"/>
    </location>
</feature>
<dbReference type="SFLD" id="SFLDG00179">
    <property type="entry name" value="mandelate_racemase"/>
    <property type="match status" value="1"/>
</dbReference>
<dbReference type="CDD" id="cd03316">
    <property type="entry name" value="MR_like"/>
    <property type="match status" value="1"/>
</dbReference>
<dbReference type="Gene3D" id="3.30.390.10">
    <property type="entry name" value="Enolase-like, N-terminal domain"/>
    <property type="match status" value="1"/>
</dbReference>
<dbReference type="InterPro" id="IPR034593">
    <property type="entry name" value="DgoD-like"/>
</dbReference>
<dbReference type="AlphaFoldDB" id="A0A6J4VNY9"/>
<gene>
    <name evidence="3" type="ORF">AVDCRST_MAG88-3755</name>
</gene>
<protein>
    <submittedName>
        <fullName evidence="3">Gluconate dehydratase</fullName>
        <ecNumber evidence="3">4.2.1.39</ecNumber>
    </submittedName>
</protein>
<name>A0A6J4VNY9_9BACT</name>
<accession>A0A6J4VNY9</accession>
<dbReference type="SUPFAM" id="SSF54826">
    <property type="entry name" value="Enolase N-terminal domain-like"/>
    <property type="match status" value="1"/>
</dbReference>
<dbReference type="InterPro" id="IPR029017">
    <property type="entry name" value="Enolase-like_N"/>
</dbReference>
<sequence length="388" mass="42693">MKITDVRPWLVTGPPTEAAAGPAAHLQQYVFVQVDTDEGLTGWGEVTTYPGLVANRAVAAMVREIRPVLLGEDPSRIEAIWHKLFRLFTYLGTRGATTAMISGIDIALWDLRGQALGLPICELLGGRVRETVPLYVHFAPDTTPAGMAANAKEQVDLGAKGIKTDPFLAAGRLVGLDHVDYLSGEIDPATEQLGVAMIAAIREAIGPQVELLIDAHALYNVPTAVRLATKLAPYTIHWFEEPVPPESYHALRQVREQVPARICVGERLHTRFEFVPIFEQRLADYVMPDVTWTGGISELKKIATMAEAYYIPVAPHDASGPVNLMAGAQVSLTIPNFYKLEARRARFDFYNAFIDEPLAVRDGHLIVPHRPGLGIRLDRDYLEAHAVE</sequence>
<dbReference type="SFLD" id="SFLDS00001">
    <property type="entry name" value="Enolase"/>
    <property type="match status" value="1"/>
</dbReference>